<name>A0A7W7Z2U8_9BRAD</name>
<keyword evidence="2" id="KW-0378">Hydrolase</keyword>
<gene>
    <name evidence="2" type="ORF">HNR60_001592</name>
</gene>
<dbReference type="Proteomes" id="UP000542353">
    <property type="component" value="Unassembled WGS sequence"/>
</dbReference>
<evidence type="ECO:0000313" key="3">
    <source>
        <dbReference type="Proteomes" id="UP000542353"/>
    </source>
</evidence>
<proteinExistence type="predicted"/>
<keyword evidence="1" id="KW-1133">Transmembrane helix</keyword>
<keyword evidence="1" id="KW-0472">Membrane</keyword>
<evidence type="ECO:0000256" key="1">
    <source>
        <dbReference type="SAM" id="Phobius"/>
    </source>
</evidence>
<protein>
    <submittedName>
        <fullName evidence="2">Zn-dependent M32 family carboxypeptidase</fullName>
    </submittedName>
</protein>
<feature type="transmembrane region" description="Helical" evidence="1">
    <location>
        <begin position="6"/>
        <end position="27"/>
    </location>
</feature>
<accession>A0A7W7Z2U8</accession>
<keyword evidence="1" id="KW-0812">Transmembrane</keyword>
<reference evidence="2 3" key="1">
    <citation type="submission" date="2020-08" db="EMBL/GenBank/DDBJ databases">
        <title>Genomic Encyclopedia of Type Strains, Phase IV (KMG-IV): sequencing the most valuable type-strain genomes for metagenomic binning, comparative biology and taxonomic classification.</title>
        <authorList>
            <person name="Goeker M."/>
        </authorList>
    </citation>
    <scope>NUCLEOTIDE SEQUENCE [LARGE SCALE GENOMIC DNA]</scope>
    <source>
        <strain evidence="2 3">DSM 12706</strain>
    </source>
</reference>
<dbReference type="AlphaFoldDB" id="A0A7W7Z2U8"/>
<evidence type="ECO:0000313" key="2">
    <source>
        <dbReference type="EMBL" id="MBB5046843.1"/>
    </source>
</evidence>
<organism evidence="2 3">
    <name type="scientific">Rhodopseudomonas rhenobacensis</name>
    <dbReference type="NCBI Taxonomy" id="87461"/>
    <lineage>
        <taxon>Bacteria</taxon>
        <taxon>Pseudomonadati</taxon>
        <taxon>Pseudomonadota</taxon>
        <taxon>Alphaproteobacteria</taxon>
        <taxon>Hyphomicrobiales</taxon>
        <taxon>Nitrobacteraceae</taxon>
        <taxon>Rhodopseudomonas</taxon>
    </lineage>
</organism>
<sequence length="113" mass="12479">MFEHPETTAISAAIILVIAGFAVRTWLAKAKLEGMVEMMNAVIRQVSPHYSDMDPFPEDLGRAFIAMRGDYSSAWFDMGRIAAFSKHADIVAAKMAEACVEQGRRKALQELSS</sequence>
<keyword evidence="2" id="KW-0645">Protease</keyword>
<keyword evidence="3" id="KW-1185">Reference proteome</keyword>
<keyword evidence="2" id="KW-0121">Carboxypeptidase</keyword>
<dbReference type="RefSeq" id="WP_184256126.1">
    <property type="nucleotide sequence ID" value="NZ_JACHIH010000007.1"/>
</dbReference>
<dbReference type="GO" id="GO:0004180">
    <property type="term" value="F:carboxypeptidase activity"/>
    <property type="evidence" value="ECO:0007669"/>
    <property type="project" value="UniProtKB-KW"/>
</dbReference>
<comment type="caution">
    <text evidence="2">The sequence shown here is derived from an EMBL/GenBank/DDBJ whole genome shotgun (WGS) entry which is preliminary data.</text>
</comment>
<dbReference type="EMBL" id="JACHIH010000007">
    <property type="protein sequence ID" value="MBB5046843.1"/>
    <property type="molecule type" value="Genomic_DNA"/>
</dbReference>